<evidence type="ECO:0000313" key="3">
    <source>
        <dbReference type="EMBL" id="XDJ42257.1"/>
    </source>
</evidence>
<dbReference type="GO" id="GO:0019878">
    <property type="term" value="P:lysine biosynthetic process via aminoadipic acid"/>
    <property type="evidence" value="ECO:0007669"/>
    <property type="project" value="TreeGrafter"/>
</dbReference>
<dbReference type="InterPro" id="IPR055066">
    <property type="entry name" value="AASDHPPT_N"/>
</dbReference>
<sequence>MPHPDPSVPYQVVLSRGLPDEAGAVRLRRDLPEAEWRRIARLRQPDDRLRSLVGRALARRLLGQRLGRAPAQVSLIAGPRGKPMLMDTGPHASGMPPALHFNIAHSGDLVLVGIGPEPLGVDVEHCPDSVDAALWRLITGRPPPPEVPPDPRALCTHWVRREAVLKACGLGLAAEPGTLRLADADAAGWSRVSGRPEVEHLRVRLLWASPDHCAALCLPDAATRPPACASAGSPPSENWSLRTQALADWIGAPRPAT</sequence>
<dbReference type="AlphaFoldDB" id="A0AB39CJK8"/>
<organism evidence="3">
    <name type="scientific">Castellaniella ginsengisoli</name>
    <dbReference type="NCBI Taxonomy" id="546114"/>
    <lineage>
        <taxon>Bacteria</taxon>
        <taxon>Pseudomonadati</taxon>
        <taxon>Pseudomonadota</taxon>
        <taxon>Betaproteobacteria</taxon>
        <taxon>Burkholderiales</taxon>
        <taxon>Alcaligenaceae</taxon>
        <taxon>Castellaniella</taxon>
    </lineage>
</organism>
<dbReference type="RefSeq" id="WP_368643584.1">
    <property type="nucleotide sequence ID" value="NZ_CP158252.1"/>
</dbReference>
<evidence type="ECO:0000259" key="2">
    <source>
        <dbReference type="Pfam" id="PF22624"/>
    </source>
</evidence>
<dbReference type="PANTHER" id="PTHR12215:SF10">
    <property type="entry name" value="L-AMINOADIPATE-SEMIALDEHYDE DEHYDROGENASE-PHOSPHOPANTETHEINYL TRANSFERASE"/>
    <property type="match status" value="1"/>
</dbReference>
<dbReference type="Gene3D" id="3.90.470.20">
    <property type="entry name" value="4'-phosphopantetheinyl transferase domain"/>
    <property type="match status" value="1"/>
</dbReference>
<dbReference type="InterPro" id="IPR050559">
    <property type="entry name" value="P-Pant_transferase_sf"/>
</dbReference>
<dbReference type="EMBL" id="CP158252">
    <property type="protein sequence ID" value="XDJ42257.1"/>
    <property type="molecule type" value="Genomic_DNA"/>
</dbReference>
<reference evidence="3" key="1">
    <citation type="submission" date="2024-05" db="EMBL/GenBank/DDBJ databases">
        <authorList>
            <person name="Luo Y.-C."/>
            <person name="Nicholds J."/>
            <person name="Mortimer T."/>
            <person name="Maboni G."/>
        </authorList>
    </citation>
    <scope>NUCLEOTIDE SEQUENCE</scope>
    <source>
        <strain evidence="3">153920</strain>
    </source>
</reference>
<accession>A0AB39CJK8</accession>
<name>A0AB39CJK8_9BURK</name>
<protein>
    <recommendedName>
        <fullName evidence="2">4'-phosphopantetheinyl transferase N-terminal domain-containing protein</fullName>
    </recommendedName>
</protein>
<dbReference type="GO" id="GO:0008897">
    <property type="term" value="F:holo-[acyl-carrier-protein] synthase activity"/>
    <property type="evidence" value="ECO:0007669"/>
    <property type="project" value="InterPro"/>
</dbReference>
<dbReference type="PANTHER" id="PTHR12215">
    <property type="entry name" value="PHOSPHOPANTETHEINE TRANSFERASE"/>
    <property type="match status" value="1"/>
</dbReference>
<dbReference type="GO" id="GO:0005829">
    <property type="term" value="C:cytosol"/>
    <property type="evidence" value="ECO:0007669"/>
    <property type="project" value="TreeGrafter"/>
</dbReference>
<dbReference type="InterPro" id="IPR037143">
    <property type="entry name" value="4-PPantetheinyl_Trfase_dom_sf"/>
</dbReference>
<dbReference type="SUPFAM" id="SSF56214">
    <property type="entry name" value="4'-phosphopantetheinyl transferase"/>
    <property type="match status" value="2"/>
</dbReference>
<proteinExistence type="predicted"/>
<evidence type="ECO:0000256" key="1">
    <source>
        <dbReference type="ARBA" id="ARBA00022679"/>
    </source>
</evidence>
<gene>
    <name evidence="3" type="ORF">ABRY99_01400</name>
</gene>
<keyword evidence="1" id="KW-0808">Transferase</keyword>
<dbReference type="GO" id="GO:0000287">
    <property type="term" value="F:magnesium ion binding"/>
    <property type="evidence" value="ECO:0007669"/>
    <property type="project" value="InterPro"/>
</dbReference>
<dbReference type="Pfam" id="PF22624">
    <property type="entry name" value="AASDHPPT_N"/>
    <property type="match status" value="1"/>
</dbReference>
<feature type="domain" description="4'-phosphopantetheinyl transferase N-terminal" evidence="2">
    <location>
        <begin position="29"/>
        <end position="112"/>
    </location>
</feature>